<comment type="caution">
    <text evidence="2">The sequence shown here is derived from an EMBL/GenBank/DDBJ whole genome shotgun (WGS) entry which is preliminary data.</text>
</comment>
<protein>
    <submittedName>
        <fullName evidence="2">Pro-sigmaK processing inhibitor BofA</fullName>
    </submittedName>
</protein>
<dbReference type="RefSeq" id="WP_127200727.1">
    <property type="nucleotide sequence ID" value="NZ_RZNX01000012.1"/>
</dbReference>
<name>A0A3S1D6W1_9BACL</name>
<dbReference type="InterPro" id="IPR010001">
    <property type="entry name" value="BofA"/>
</dbReference>
<dbReference type="OrthoDB" id="2659295at2"/>
<sequence>MRLLFTAILVVALILIIYIWITRKLGFAWLTRLGMHIVVAALAIYIVNFSGVMPELYVPLNPITVSTVLLLGLPGVALLVGIKLTLV</sequence>
<dbReference type="Pfam" id="PF07441">
    <property type="entry name" value="BofA"/>
    <property type="match status" value="1"/>
</dbReference>
<keyword evidence="3" id="KW-1185">Reference proteome</keyword>
<keyword evidence="1" id="KW-0812">Transmembrane</keyword>
<dbReference type="EMBL" id="RZNX01000012">
    <property type="protein sequence ID" value="RUT27988.1"/>
    <property type="molecule type" value="Genomic_DNA"/>
</dbReference>
<dbReference type="AlphaFoldDB" id="A0A3S1D6W1"/>
<keyword evidence="1" id="KW-0472">Membrane</keyword>
<keyword evidence="1" id="KW-1133">Transmembrane helix</keyword>
<feature type="transmembrane region" description="Helical" evidence="1">
    <location>
        <begin position="63"/>
        <end position="86"/>
    </location>
</feature>
<feature type="transmembrane region" description="Helical" evidence="1">
    <location>
        <begin position="33"/>
        <end position="51"/>
    </location>
</feature>
<evidence type="ECO:0000313" key="3">
    <source>
        <dbReference type="Proteomes" id="UP000272464"/>
    </source>
</evidence>
<accession>A0A3S1D6W1</accession>
<dbReference type="Proteomes" id="UP000272464">
    <property type="component" value="Unassembled WGS sequence"/>
</dbReference>
<reference evidence="2 3" key="1">
    <citation type="submission" date="2018-12" db="EMBL/GenBank/DDBJ databases">
        <authorList>
            <person name="Sun L."/>
            <person name="Chen Z."/>
        </authorList>
    </citation>
    <scope>NUCLEOTIDE SEQUENCE [LARGE SCALE GENOMIC DNA]</scope>
    <source>
        <strain evidence="2 3">3-5-3</strain>
    </source>
</reference>
<gene>
    <name evidence="2" type="ORF">EJP77_18395</name>
</gene>
<evidence type="ECO:0000313" key="2">
    <source>
        <dbReference type="EMBL" id="RUT27988.1"/>
    </source>
</evidence>
<feature type="transmembrane region" description="Helical" evidence="1">
    <location>
        <begin position="6"/>
        <end position="21"/>
    </location>
</feature>
<proteinExistence type="predicted"/>
<organism evidence="2 3">
    <name type="scientific">Paenibacillus zeisoli</name>
    <dbReference type="NCBI Taxonomy" id="2496267"/>
    <lineage>
        <taxon>Bacteria</taxon>
        <taxon>Bacillati</taxon>
        <taxon>Bacillota</taxon>
        <taxon>Bacilli</taxon>
        <taxon>Bacillales</taxon>
        <taxon>Paenibacillaceae</taxon>
        <taxon>Paenibacillus</taxon>
    </lineage>
</organism>
<evidence type="ECO:0000256" key="1">
    <source>
        <dbReference type="SAM" id="Phobius"/>
    </source>
</evidence>